<comment type="caution">
    <text evidence="2">The sequence shown here is derived from an EMBL/GenBank/DDBJ whole genome shotgun (WGS) entry which is preliminary data.</text>
</comment>
<organism evidence="2 3">
    <name type="scientific">Ladona fulva</name>
    <name type="common">Scarce chaser dragonfly</name>
    <name type="synonym">Libellula fulva</name>
    <dbReference type="NCBI Taxonomy" id="123851"/>
    <lineage>
        <taxon>Eukaryota</taxon>
        <taxon>Metazoa</taxon>
        <taxon>Ecdysozoa</taxon>
        <taxon>Arthropoda</taxon>
        <taxon>Hexapoda</taxon>
        <taxon>Insecta</taxon>
        <taxon>Pterygota</taxon>
        <taxon>Palaeoptera</taxon>
        <taxon>Odonata</taxon>
        <taxon>Epiprocta</taxon>
        <taxon>Anisoptera</taxon>
        <taxon>Libelluloidea</taxon>
        <taxon>Libellulidae</taxon>
        <taxon>Ladona</taxon>
    </lineage>
</organism>
<evidence type="ECO:0000259" key="1">
    <source>
        <dbReference type="Pfam" id="PF11229"/>
    </source>
</evidence>
<dbReference type="Proteomes" id="UP000792457">
    <property type="component" value="Unassembled WGS sequence"/>
</dbReference>
<keyword evidence="3" id="KW-1185">Reference proteome</keyword>
<proteinExistence type="predicted"/>
<accession>A0A8K0JV71</accession>
<dbReference type="InterPro" id="IPR021392">
    <property type="entry name" value="Focadhesin_C"/>
</dbReference>
<dbReference type="PANTHER" id="PTHR16212:SF4">
    <property type="entry name" value="FOCADHESIN"/>
    <property type="match status" value="1"/>
</dbReference>
<dbReference type="AlphaFoldDB" id="A0A8K0JV71"/>
<evidence type="ECO:0000313" key="2">
    <source>
        <dbReference type="EMBL" id="KAG8222839.1"/>
    </source>
</evidence>
<dbReference type="InterPro" id="IPR045163">
    <property type="entry name" value="Focadhesin/RST1"/>
</dbReference>
<dbReference type="PANTHER" id="PTHR16212">
    <property type="entry name" value="FOCADHESIN FAMILY MEMBER"/>
    <property type="match status" value="1"/>
</dbReference>
<reference evidence="2" key="2">
    <citation type="submission" date="2017-10" db="EMBL/GenBank/DDBJ databases">
        <title>Ladona fulva Genome sequencing and assembly.</title>
        <authorList>
            <person name="Murali S."/>
            <person name="Richards S."/>
            <person name="Bandaranaike D."/>
            <person name="Bellair M."/>
            <person name="Blankenburg K."/>
            <person name="Chao H."/>
            <person name="Dinh H."/>
            <person name="Doddapaneni H."/>
            <person name="Dugan-Rocha S."/>
            <person name="Elkadiri S."/>
            <person name="Gnanaolivu R."/>
            <person name="Hernandez B."/>
            <person name="Skinner E."/>
            <person name="Javaid M."/>
            <person name="Lee S."/>
            <person name="Li M."/>
            <person name="Ming W."/>
            <person name="Munidasa M."/>
            <person name="Muniz J."/>
            <person name="Nguyen L."/>
            <person name="Hughes D."/>
            <person name="Osuji N."/>
            <person name="Pu L.-L."/>
            <person name="Puazo M."/>
            <person name="Qu C."/>
            <person name="Quiroz J."/>
            <person name="Raj R."/>
            <person name="Weissenberger G."/>
            <person name="Xin Y."/>
            <person name="Zou X."/>
            <person name="Han Y."/>
            <person name="Worley K."/>
            <person name="Muzny D."/>
            <person name="Gibbs R."/>
        </authorList>
    </citation>
    <scope>NUCLEOTIDE SEQUENCE</scope>
    <source>
        <strain evidence="2">Sampled in the wild</strain>
    </source>
</reference>
<dbReference type="GO" id="GO:0060147">
    <property type="term" value="P:regulation of post-transcriptional gene silencing"/>
    <property type="evidence" value="ECO:0007669"/>
    <property type="project" value="InterPro"/>
</dbReference>
<evidence type="ECO:0000313" key="3">
    <source>
        <dbReference type="Proteomes" id="UP000792457"/>
    </source>
</evidence>
<sequence>MCWIQLIQKVEPEIVDAVEKLLETLIKRELLAQRGLRVPTNVGVGREPESYIYLPEHSVLRALHDCLRKTSSTFLDGTDANLKNLLSIAFSCLKIVGQSYPKSFPPVDWSFLNIYSDVGPEYQNPCLCLAIRQASSLSCKKYVEFKFSSVTPAECPKDQVQFLYELLGDICKGVPPNVWRPVIEGCLVSLIQKSKKKEELEDDLDAFIIKLFSLVKTALLIEEIPDVFAAFVECVGELPTKYIERMSSPSVWWEVTSDKLRKGARIRCELASRSDSDNPLVWLNEIIEAASSLPGEYTFILKTITPTLAKCKDQSINCQWILQLMGQVMKLINENNSEKELQPPAFLIDVWILCIICMSGCDCLTPDIKKIAVSRDQRIQLFPQALSTILQISEWQSVSPQILEWQLHTSTSPCIPDYLCTVLYRGILSVHQNSHLLKKNAWMRYISSQLRSKRACVA</sequence>
<gene>
    <name evidence="2" type="ORF">J437_LFUL007547</name>
</gene>
<feature type="domain" description="Focadhesin C-terminal" evidence="1">
    <location>
        <begin position="48"/>
        <end position="197"/>
    </location>
</feature>
<name>A0A8K0JV71_LADFU</name>
<dbReference type="OrthoDB" id="6354723at2759"/>
<dbReference type="SUPFAM" id="SSF48371">
    <property type="entry name" value="ARM repeat"/>
    <property type="match status" value="1"/>
</dbReference>
<dbReference type="EMBL" id="KZ308145">
    <property type="protein sequence ID" value="KAG8222839.1"/>
    <property type="molecule type" value="Genomic_DNA"/>
</dbReference>
<reference evidence="2" key="1">
    <citation type="submission" date="2013-04" db="EMBL/GenBank/DDBJ databases">
        <authorList>
            <person name="Qu J."/>
            <person name="Murali S.C."/>
            <person name="Bandaranaike D."/>
            <person name="Bellair M."/>
            <person name="Blankenburg K."/>
            <person name="Chao H."/>
            <person name="Dinh H."/>
            <person name="Doddapaneni H."/>
            <person name="Downs B."/>
            <person name="Dugan-Rocha S."/>
            <person name="Elkadiri S."/>
            <person name="Gnanaolivu R.D."/>
            <person name="Hernandez B."/>
            <person name="Javaid M."/>
            <person name="Jayaseelan J.C."/>
            <person name="Lee S."/>
            <person name="Li M."/>
            <person name="Ming W."/>
            <person name="Munidasa M."/>
            <person name="Muniz J."/>
            <person name="Nguyen L."/>
            <person name="Ongeri F."/>
            <person name="Osuji N."/>
            <person name="Pu L.-L."/>
            <person name="Puazo M."/>
            <person name="Qu C."/>
            <person name="Quiroz J."/>
            <person name="Raj R."/>
            <person name="Weissenberger G."/>
            <person name="Xin Y."/>
            <person name="Zou X."/>
            <person name="Han Y."/>
            <person name="Richards S."/>
            <person name="Worley K."/>
            <person name="Muzny D."/>
            <person name="Gibbs R."/>
        </authorList>
    </citation>
    <scope>NUCLEOTIDE SEQUENCE</scope>
    <source>
        <strain evidence="2">Sampled in the wild</strain>
    </source>
</reference>
<dbReference type="Pfam" id="PF11229">
    <property type="entry name" value="Focadhesin"/>
    <property type="match status" value="1"/>
</dbReference>
<protein>
    <recommendedName>
        <fullName evidence="1">Focadhesin C-terminal domain-containing protein</fullName>
    </recommendedName>
</protein>
<dbReference type="InterPro" id="IPR016024">
    <property type="entry name" value="ARM-type_fold"/>
</dbReference>